<accession>A0ABP4KZJ7</accession>
<gene>
    <name evidence="2" type="ORF">GCM10009741_09090</name>
</gene>
<dbReference type="SUPFAM" id="SSF53474">
    <property type="entry name" value="alpha/beta-Hydrolases"/>
    <property type="match status" value="1"/>
</dbReference>
<dbReference type="InterPro" id="IPR050471">
    <property type="entry name" value="AB_hydrolase"/>
</dbReference>
<proteinExistence type="predicted"/>
<evidence type="ECO:0000313" key="2">
    <source>
        <dbReference type="EMBL" id="GAA1513357.1"/>
    </source>
</evidence>
<dbReference type="InterPro" id="IPR029058">
    <property type="entry name" value="AB_hydrolase_fold"/>
</dbReference>
<keyword evidence="3" id="KW-1185">Reference proteome</keyword>
<dbReference type="PANTHER" id="PTHR43433">
    <property type="entry name" value="HYDROLASE, ALPHA/BETA FOLD FAMILY PROTEIN"/>
    <property type="match status" value="1"/>
</dbReference>
<protein>
    <submittedName>
        <fullName evidence="2">Alpha/beta hydrolase</fullName>
    </submittedName>
</protein>
<comment type="caution">
    <text evidence="2">The sequence shown here is derived from an EMBL/GenBank/DDBJ whole genome shotgun (WGS) entry which is preliminary data.</text>
</comment>
<evidence type="ECO:0000313" key="3">
    <source>
        <dbReference type="Proteomes" id="UP001500363"/>
    </source>
</evidence>
<organism evidence="2 3">
    <name type="scientific">Kribbella lupini</name>
    <dbReference type="NCBI Taxonomy" id="291602"/>
    <lineage>
        <taxon>Bacteria</taxon>
        <taxon>Bacillati</taxon>
        <taxon>Actinomycetota</taxon>
        <taxon>Actinomycetes</taxon>
        <taxon>Propionibacteriales</taxon>
        <taxon>Kribbellaceae</taxon>
        <taxon>Kribbella</taxon>
    </lineage>
</organism>
<dbReference type="RefSeq" id="WP_344169755.1">
    <property type="nucleotide sequence ID" value="NZ_BAAANC010000001.1"/>
</dbReference>
<sequence>MTWTPPETHELAVDDRIVQYCLYGDPGGVPVVSLHGTPGTRWERPDVVAAINDVGLRVLLAGRPGYGSTRRPGRSVADIAYDVRALADAEGWTQFAVTGFSGGAPHALACAALLPDRVTHCSTVASIGPLDELDLDWAEDARQGEDHLRRNLARRGAELLASLGADDNGRHQRLHASLVDGLDGWIDDYLAFLRPWGFDLTAIKAPVSVWYGSHDDNSSIDHTEWLLAHIPGATAHEYPGGHDPSDATQRAIFEEFRPQPRAR</sequence>
<dbReference type="EMBL" id="BAAANC010000001">
    <property type="protein sequence ID" value="GAA1513357.1"/>
    <property type="molecule type" value="Genomic_DNA"/>
</dbReference>
<dbReference type="GO" id="GO:0016787">
    <property type="term" value="F:hydrolase activity"/>
    <property type="evidence" value="ECO:0007669"/>
    <property type="project" value="UniProtKB-KW"/>
</dbReference>
<evidence type="ECO:0000259" key="1">
    <source>
        <dbReference type="Pfam" id="PF00561"/>
    </source>
</evidence>
<dbReference type="InterPro" id="IPR000073">
    <property type="entry name" value="AB_hydrolase_1"/>
</dbReference>
<dbReference type="PANTHER" id="PTHR43433:SF10">
    <property type="entry name" value="AB HYDROLASE-1 DOMAIN-CONTAINING PROTEIN"/>
    <property type="match status" value="1"/>
</dbReference>
<dbReference type="Pfam" id="PF00561">
    <property type="entry name" value="Abhydrolase_1"/>
    <property type="match status" value="1"/>
</dbReference>
<dbReference type="Proteomes" id="UP001500363">
    <property type="component" value="Unassembled WGS sequence"/>
</dbReference>
<keyword evidence="2" id="KW-0378">Hydrolase</keyword>
<feature type="domain" description="AB hydrolase-1" evidence="1">
    <location>
        <begin position="30"/>
        <end position="166"/>
    </location>
</feature>
<reference evidence="3" key="1">
    <citation type="journal article" date="2019" name="Int. J. Syst. Evol. Microbiol.">
        <title>The Global Catalogue of Microorganisms (GCM) 10K type strain sequencing project: providing services to taxonomists for standard genome sequencing and annotation.</title>
        <authorList>
            <consortium name="The Broad Institute Genomics Platform"/>
            <consortium name="The Broad Institute Genome Sequencing Center for Infectious Disease"/>
            <person name="Wu L."/>
            <person name="Ma J."/>
        </authorList>
    </citation>
    <scope>NUCLEOTIDE SEQUENCE [LARGE SCALE GENOMIC DNA]</scope>
    <source>
        <strain evidence="3">JCM 14303</strain>
    </source>
</reference>
<name>A0ABP4KZJ7_9ACTN</name>
<dbReference type="Gene3D" id="3.40.50.1820">
    <property type="entry name" value="alpha/beta hydrolase"/>
    <property type="match status" value="1"/>
</dbReference>